<gene>
    <name evidence="2" type="ORF">AB852_07910</name>
</gene>
<dbReference type="AlphaFoldDB" id="A0A1Q4VF85"/>
<comment type="caution">
    <text evidence="2">The sequence shown here is derived from an EMBL/GenBank/DDBJ whole genome shotgun (WGS) entry which is preliminary data.</text>
</comment>
<feature type="compositionally biased region" description="Low complexity" evidence="1">
    <location>
        <begin position="177"/>
        <end position="203"/>
    </location>
</feature>
<accession>A0A1Q4VF85</accession>
<evidence type="ECO:0000256" key="1">
    <source>
        <dbReference type="SAM" id="MobiDB-lite"/>
    </source>
</evidence>
<name>A0A1Q4VF85_9ACTN</name>
<organism evidence="2 3">
    <name type="scientific">Streptomyces uncialis</name>
    <dbReference type="NCBI Taxonomy" id="1048205"/>
    <lineage>
        <taxon>Bacteria</taxon>
        <taxon>Bacillati</taxon>
        <taxon>Actinomycetota</taxon>
        <taxon>Actinomycetes</taxon>
        <taxon>Kitasatosporales</taxon>
        <taxon>Streptomycetaceae</taxon>
        <taxon>Streptomyces</taxon>
    </lineage>
</organism>
<evidence type="ECO:0000313" key="3">
    <source>
        <dbReference type="Proteomes" id="UP000186455"/>
    </source>
</evidence>
<feature type="compositionally biased region" description="Basic and acidic residues" evidence="1">
    <location>
        <begin position="107"/>
        <end position="123"/>
    </location>
</feature>
<proteinExistence type="predicted"/>
<dbReference type="Proteomes" id="UP000186455">
    <property type="component" value="Unassembled WGS sequence"/>
</dbReference>
<feature type="compositionally biased region" description="Low complexity" evidence="1">
    <location>
        <begin position="220"/>
        <end position="242"/>
    </location>
</feature>
<protein>
    <submittedName>
        <fullName evidence="2">Uncharacterized protein</fullName>
    </submittedName>
</protein>
<feature type="region of interest" description="Disordered" evidence="1">
    <location>
        <begin position="38"/>
        <end position="242"/>
    </location>
</feature>
<sequence length="242" mass="24597">MKQRLTADEQDGLFLLLRSLHTILTACQDANCPELRHEAKPDAAPAPGTVLNGIPSPVNRDTPRHSHRYARPPASPTRPSAASGHPHSTGPSHPAPAGRPSGPTHPHHPEAPAHHPADLHQTRADPTTPPGPHAPQHHGVRAPGGHGTTVPAARGPRAAGRDSRPADGSDPDPPGAGRPAPDTASKTAAGPAATGPAAGPTGTRTDEPAADPLPRRDRAGAAARLEALRAAAQTEAKAAQGG</sequence>
<reference evidence="2 3" key="1">
    <citation type="submission" date="2015-06" db="EMBL/GenBank/DDBJ databases">
        <title>Cloning and characterization of the uncialamcin biosynthetic gene cluster.</title>
        <authorList>
            <person name="Yan X."/>
            <person name="Huang T."/>
            <person name="Ge H."/>
            <person name="Shen B."/>
        </authorList>
    </citation>
    <scope>NUCLEOTIDE SEQUENCE [LARGE SCALE GENOMIC DNA]</scope>
    <source>
        <strain evidence="2 3">DCA2648</strain>
    </source>
</reference>
<dbReference type="EMBL" id="LFBV01000001">
    <property type="protein sequence ID" value="OKH96481.1"/>
    <property type="molecule type" value="Genomic_DNA"/>
</dbReference>
<dbReference type="RefSeq" id="WP_073784922.1">
    <property type="nucleotide sequence ID" value="NZ_LFBV01000001.1"/>
</dbReference>
<evidence type="ECO:0000313" key="2">
    <source>
        <dbReference type="EMBL" id="OKH96481.1"/>
    </source>
</evidence>
<dbReference type="STRING" id="1048205.AB852_07910"/>
<keyword evidence="3" id="KW-1185">Reference proteome</keyword>